<feature type="compositionally biased region" description="Polar residues" evidence="1">
    <location>
        <begin position="39"/>
        <end position="56"/>
    </location>
</feature>
<dbReference type="PANTHER" id="PTHR37166:SF1">
    <property type="entry name" value="PROTEIN FLAG"/>
    <property type="match status" value="1"/>
</dbReference>
<dbReference type="Pfam" id="PF03646">
    <property type="entry name" value="FlaG"/>
    <property type="match status" value="1"/>
</dbReference>
<keyword evidence="3" id="KW-1185">Reference proteome</keyword>
<dbReference type="AlphaFoldDB" id="A0A1E5G462"/>
<proteinExistence type="predicted"/>
<evidence type="ECO:0000313" key="2">
    <source>
        <dbReference type="EMBL" id="OEF97876.1"/>
    </source>
</evidence>
<dbReference type="PANTHER" id="PTHR37166">
    <property type="entry name" value="PROTEIN FLAG"/>
    <property type="match status" value="1"/>
</dbReference>
<feature type="compositionally biased region" description="Low complexity" evidence="1">
    <location>
        <begin position="20"/>
        <end position="38"/>
    </location>
</feature>
<dbReference type="Gene3D" id="3.30.160.170">
    <property type="entry name" value="FlaG-like"/>
    <property type="match status" value="1"/>
</dbReference>
<dbReference type="InterPro" id="IPR005186">
    <property type="entry name" value="FlaG"/>
</dbReference>
<dbReference type="Proteomes" id="UP000094296">
    <property type="component" value="Unassembled WGS sequence"/>
</dbReference>
<gene>
    <name evidence="2" type="ORF">BHF68_13230</name>
</gene>
<evidence type="ECO:0008006" key="4">
    <source>
        <dbReference type="Google" id="ProtNLM"/>
    </source>
</evidence>
<reference evidence="2 3" key="1">
    <citation type="submission" date="2016-09" db="EMBL/GenBank/DDBJ databases">
        <title>Draft genome sequence for the type strain of Desulfuribacillus alkaliarsenatis AHT28, an obligately anaerobic, sulfidogenic bacterium isolated from Russian soda lake sediments.</title>
        <authorList>
            <person name="Abin C.A."/>
            <person name="Hollibaugh J.T."/>
        </authorList>
    </citation>
    <scope>NUCLEOTIDE SEQUENCE [LARGE SCALE GENOMIC DNA]</scope>
    <source>
        <strain evidence="2 3">AHT28</strain>
    </source>
</reference>
<evidence type="ECO:0000313" key="3">
    <source>
        <dbReference type="Proteomes" id="UP000094296"/>
    </source>
</evidence>
<accession>A0A1E5G462</accession>
<organism evidence="2 3">
    <name type="scientific">Desulfuribacillus alkaliarsenatis</name>
    <dbReference type="NCBI Taxonomy" id="766136"/>
    <lineage>
        <taxon>Bacteria</taxon>
        <taxon>Bacillati</taxon>
        <taxon>Bacillota</taxon>
        <taxon>Desulfuribacillia</taxon>
        <taxon>Desulfuribacillales</taxon>
        <taxon>Desulfuribacillaceae</taxon>
        <taxon>Desulfuribacillus</taxon>
    </lineage>
</organism>
<feature type="region of interest" description="Disordered" evidence="1">
    <location>
        <begin position="20"/>
        <end position="58"/>
    </location>
</feature>
<dbReference type="InterPro" id="IPR035924">
    <property type="entry name" value="FlaG-like_sf"/>
</dbReference>
<evidence type="ECO:0000256" key="1">
    <source>
        <dbReference type="SAM" id="MobiDB-lite"/>
    </source>
</evidence>
<protein>
    <recommendedName>
        <fullName evidence="4">Flagellar biosynthesis protein FlaG</fullName>
    </recommendedName>
</protein>
<dbReference type="EMBL" id="MIJE01000003">
    <property type="protein sequence ID" value="OEF97876.1"/>
    <property type="molecule type" value="Genomic_DNA"/>
</dbReference>
<dbReference type="SUPFAM" id="SSF160214">
    <property type="entry name" value="FlaG-like"/>
    <property type="match status" value="1"/>
</dbReference>
<name>A0A1E5G462_9FIRM</name>
<sequence>MGNSDRVQPKQSNNQVLNQAVNQQASNQAHNQNQRQQSRTQANIESQRANQSQRQTVSEDDLLKAIERANSSIDKNNARFEYSIHEDTKRIMVKVVDTVNDEVIKEIPAEEVLDLVAKIWEMSGILLDEKR</sequence>
<comment type="caution">
    <text evidence="2">The sequence shown here is derived from an EMBL/GenBank/DDBJ whole genome shotgun (WGS) entry which is preliminary data.</text>
</comment>
<dbReference type="STRING" id="766136.BHF68_13230"/>